<evidence type="ECO:0000313" key="2">
    <source>
        <dbReference type="EMBL" id="POU61159.1"/>
    </source>
</evidence>
<keyword evidence="1" id="KW-0812">Transmembrane</keyword>
<dbReference type="EMBL" id="PQLX01000013">
    <property type="protein sequence ID" value="POU61159.1"/>
    <property type="molecule type" value="Genomic_DNA"/>
</dbReference>
<keyword evidence="1" id="KW-1133">Transmembrane helix</keyword>
<gene>
    <name evidence="2" type="ORF">C3430_24405</name>
</gene>
<dbReference type="OrthoDB" id="6638657at2"/>
<name>A0A2S4RR84_CITAM</name>
<dbReference type="Proteomes" id="UP000237003">
    <property type="component" value="Unassembled WGS sequence"/>
</dbReference>
<accession>A0A2S4RR84</accession>
<dbReference type="RefSeq" id="WP_103780238.1">
    <property type="nucleotide sequence ID" value="NZ_PQLX01000013.1"/>
</dbReference>
<proteinExistence type="predicted"/>
<dbReference type="AlphaFoldDB" id="A0A2S4RR84"/>
<comment type="caution">
    <text evidence="2">The sequence shown here is derived from an EMBL/GenBank/DDBJ whole genome shotgun (WGS) entry which is preliminary data.</text>
</comment>
<sequence length="187" mass="21659">MKFLFIRDFSRILIGFAGFFCIGFSLLLFISPGFGLWQLFFAVTGVLLLAGLRLTLSLRRKRNENIFGKFNNENFCPENEFEINRWDMGLYVGIDTRTGNILMISLPGKIFKGITCDKFMGYECKGNEITFKFNDLTFPFFKAYLSSEKESMEYCHRLDVLLSAQYRPTKESNIDFDSFVKDKLQAA</sequence>
<protein>
    <submittedName>
        <fullName evidence="2">Uncharacterized protein</fullName>
    </submittedName>
</protein>
<feature type="transmembrane region" description="Helical" evidence="1">
    <location>
        <begin position="12"/>
        <end position="30"/>
    </location>
</feature>
<reference evidence="2 3" key="1">
    <citation type="submission" date="2018-01" db="EMBL/GenBank/DDBJ databases">
        <title>Complete genome sequences of 14 Citrobacter spp. isolated from plant in Canada.</title>
        <authorList>
            <person name="Bhandare S.G."/>
            <person name="Colavecchio A."/>
            <person name="Jeukens J."/>
            <person name="Emond-Rheault J.-G."/>
            <person name="Freschi L."/>
            <person name="Hamel J."/>
            <person name="Kukavica-Ibrulj I."/>
            <person name="Levesque R."/>
            <person name="Goodridge L."/>
        </authorList>
    </citation>
    <scope>NUCLEOTIDE SEQUENCE [LARGE SCALE GENOMIC DNA]</scope>
    <source>
        <strain evidence="2 3">S1285</strain>
    </source>
</reference>
<organism evidence="2 3">
    <name type="scientific">Citrobacter amalonaticus</name>
    <dbReference type="NCBI Taxonomy" id="35703"/>
    <lineage>
        <taxon>Bacteria</taxon>
        <taxon>Pseudomonadati</taxon>
        <taxon>Pseudomonadota</taxon>
        <taxon>Gammaproteobacteria</taxon>
        <taxon>Enterobacterales</taxon>
        <taxon>Enterobacteriaceae</taxon>
        <taxon>Citrobacter</taxon>
    </lineage>
</organism>
<evidence type="ECO:0000256" key="1">
    <source>
        <dbReference type="SAM" id="Phobius"/>
    </source>
</evidence>
<keyword evidence="1" id="KW-0472">Membrane</keyword>
<feature type="transmembrane region" description="Helical" evidence="1">
    <location>
        <begin position="36"/>
        <end position="56"/>
    </location>
</feature>
<evidence type="ECO:0000313" key="3">
    <source>
        <dbReference type="Proteomes" id="UP000237003"/>
    </source>
</evidence>